<dbReference type="InterPro" id="IPR000489">
    <property type="entry name" value="Pterin-binding_dom"/>
</dbReference>
<name>A0A1W1H510_9BACT</name>
<keyword evidence="9 12" id="KW-0460">Magnesium</keyword>
<dbReference type="NCBIfam" id="TIGR01496">
    <property type="entry name" value="DHPS"/>
    <property type="match status" value="1"/>
</dbReference>
<evidence type="ECO:0000256" key="6">
    <source>
        <dbReference type="ARBA" id="ARBA00016919"/>
    </source>
</evidence>
<dbReference type="AlphaFoldDB" id="A0A1W1H510"/>
<dbReference type="EMBL" id="FWEV01000006">
    <property type="protein sequence ID" value="SLM27537.1"/>
    <property type="molecule type" value="Genomic_DNA"/>
</dbReference>
<organism evidence="14 15">
    <name type="scientific">Desulfamplus magnetovallimortis</name>
    <dbReference type="NCBI Taxonomy" id="1246637"/>
    <lineage>
        <taxon>Bacteria</taxon>
        <taxon>Pseudomonadati</taxon>
        <taxon>Thermodesulfobacteriota</taxon>
        <taxon>Desulfobacteria</taxon>
        <taxon>Desulfobacterales</taxon>
        <taxon>Desulfobacteraceae</taxon>
        <taxon>Desulfamplus</taxon>
    </lineage>
</organism>
<dbReference type="RefSeq" id="WP_281255637.1">
    <property type="nucleotide sequence ID" value="NZ_LT828545.1"/>
</dbReference>
<comment type="function">
    <text evidence="12">Catalyzes the condensation of para-aminobenzoate (pABA) with 6-hydroxymethyl-7,8-dihydropterin diphosphate (DHPt-PP) to form 7,8-dihydropteroate (H2Pte), the immediate precursor of folate derivatives.</text>
</comment>
<comment type="catalytic activity">
    <reaction evidence="1">
        <text>(7,8-dihydropterin-6-yl)methyl diphosphate + 4-aminobenzoate = 7,8-dihydropteroate + diphosphate</text>
        <dbReference type="Rhea" id="RHEA:19949"/>
        <dbReference type="ChEBI" id="CHEBI:17836"/>
        <dbReference type="ChEBI" id="CHEBI:17839"/>
        <dbReference type="ChEBI" id="CHEBI:33019"/>
        <dbReference type="ChEBI" id="CHEBI:72950"/>
        <dbReference type="EC" id="2.5.1.15"/>
    </reaction>
</comment>
<evidence type="ECO:0000256" key="2">
    <source>
        <dbReference type="ARBA" id="ARBA00001946"/>
    </source>
</evidence>
<dbReference type="InterPro" id="IPR011005">
    <property type="entry name" value="Dihydropteroate_synth-like_sf"/>
</dbReference>
<keyword evidence="15" id="KW-1185">Reference proteome</keyword>
<evidence type="ECO:0000313" key="14">
    <source>
        <dbReference type="EMBL" id="SLM27537.1"/>
    </source>
</evidence>
<dbReference type="InterPro" id="IPR006390">
    <property type="entry name" value="DHP_synth_dom"/>
</dbReference>
<comment type="cofactor">
    <cofactor evidence="2 12">
        <name>Mg(2+)</name>
        <dbReference type="ChEBI" id="CHEBI:18420"/>
    </cofactor>
</comment>
<dbReference type="Gene3D" id="3.20.20.20">
    <property type="entry name" value="Dihydropteroate synthase-like"/>
    <property type="match status" value="1"/>
</dbReference>
<dbReference type="Proteomes" id="UP000191931">
    <property type="component" value="Unassembled WGS sequence"/>
</dbReference>
<dbReference type="GO" id="GO:0046654">
    <property type="term" value="P:tetrahydrofolate biosynthetic process"/>
    <property type="evidence" value="ECO:0007669"/>
    <property type="project" value="UniProtKB-UniPathway"/>
</dbReference>
<comment type="pathway">
    <text evidence="3 12">Cofactor biosynthesis; tetrahydrofolate biosynthesis; 7,8-dihydrofolate from 2-amino-4-hydroxy-6-hydroxymethyl-7,8-dihydropteridine diphosphate and 4-aminobenzoate: step 1/2.</text>
</comment>
<reference evidence="14 15" key="1">
    <citation type="submission" date="2017-03" db="EMBL/GenBank/DDBJ databases">
        <authorList>
            <person name="Afonso C.L."/>
            <person name="Miller P.J."/>
            <person name="Scott M.A."/>
            <person name="Spackman E."/>
            <person name="Goraichik I."/>
            <person name="Dimitrov K.M."/>
            <person name="Suarez D.L."/>
            <person name="Swayne D.E."/>
        </authorList>
    </citation>
    <scope>NUCLEOTIDE SEQUENCE [LARGE SCALE GENOMIC DNA]</scope>
    <source>
        <strain evidence="14">PRJEB14757</strain>
    </source>
</reference>
<dbReference type="PROSITE" id="PS50972">
    <property type="entry name" value="PTERIN_BINDING"/>
    <property type="match status" value="1"/>
</dbReference>
<dbReference type="PROSITE" id="PS00792">
    <property type="entry name" value="DHPS_1"/>
    <property type="match status" value="1"/>
</dbReference>
<protein>
    <recommendedName>
        <fullName evidence="6 12">Dihydropteroate synthase</fullName>
        <shortName evidence="12">DHPS</shortName>
        <ecNumber evidence="5 12">2.5.1.15</ecNumber>
    </recommendedName>
    <alternativeName>
        <fullName evidence="11 12">Dihydropteroate pyrophosphorylase</fullName>
    </alternativeName>
</protein>
<feature type="domain" description="Pterin-binding" evidence="13">
    <location>
        <begin position="45"/>
        <end position="307"/>
    </location>
</feature>
<dbReference type="PROSITE" id="PS00793">
    <property type="entry name" value="DHPS_2"/>
    <property type="match status" value="1"/>
</dbReference>
<evidence type="ECO:0000256" key="8">
    <source>
        <dbReference type="ARBA" id="ARBA00022723"/>
    </source>
</evidence>
<dbReference type="GO" id="GO:0046656">
    <property type="term" value="P:folic acid biosynthetic process"/>
    <property type="evidence" value="ECO:0007669"/>
    <property type="project" value="UniProtKB-KW"/>
</dbReference>
<dbReference type="GO" id="GO:0005829">
    <property type="term" value="C:cytosol"/>
    <property type="evidence" value="ECO:0007669"/>
    <property type="project" value="TreeGrafter"/>
</dbReference>
<dbReference type="CDD" id="cd00739">
    <property type="entry name" value="DHPS"/>
    <property type="match status" value="1"/>
</dbReference>
<sequence>MSCNTNKNLHMNSDTMNHGSGKASFCNLLYNVKWGRYSLRLGVEPCIMGIINTTPDSFSDGGKFFACEDAVSHGIKLFEQGADILDIGGESSRPFSEPVSVEEELERVIPVIEKLSAQVNVPISIDTVKSEVASKALDAGASIINDISAMEMDPLMMELAAQREVPVILMHMKGSPATMQINPDYDDFLGEIISYLADRAEIAIKAGISPDHIIVDPGIGFGKRVEHNLMLIRHLDKLSALGFPVLMGPSRKSFIQKIIADKRTSAKTTPLSIETECGTMASVAACLMNGAHIVRVHDVASARVVADIIHAVKIV</sequence>
<dbReference type="UniPathway" id="UPA00077">
    <property type="reaction ID" value="UER00156"/>
</dbReference>
<evidence type="ECO:0000259" key="13">
    <source>
        <dbReference type="PROSITE" id="PS50972"/>
    </source>
</evidence>
<evidence type="ECO:0000256" key="3">
    <source>
        <dbReference type="ARBA" id="ARBA00004763"/>
    </source>
</evidence>
<keyword evidence="10 12" id="KW-0289">Folate biosynthesis</keyword>
<accession>A0A1W1H510</accession>
<evidence type="ECO:0000256" key="12">
    <source>
        <dbReference type="RuleBase" id="RU361205"/>
    </source>
</evidence>
<dbReference type="STRING" id="1246637.MTBBW1_1030026"/>
<dbReference type="FunFam" id="3.20.20.20:FF:000006">
    <property type="entry name" value="Dihydropteroate synthase"/>
    <property type="match status" value="1"/>
</dbReference>
<dbReference type="PANTHER" id="PTHR20941">
    <property type="entry name" value="FOLATE SYNTHESIS PROTEINS"/>
    <property type="match status" value="1"/>
</dbReference>
<evidence type="ECO:0000256" key="7">
    <source>
        <dbReference type="ARBA" id="ARBA00022679"/>
    </source>
</evidence>
<keyword evidence="8 12" id="KW-0479">Metal-binding</keyword>
<dbReference type="SUPFAM" id="SSF51717">
    <property type="entry name" value="Dihydropteroate synthetase-like"/>
    <property type="match status" value="1"/>
</dbReference>
<dbReference type="GO" id="GO:0004156">
    <property type="term" value="F:dihydropteroate synthase activity"/>
    <property type="evidence" value="ECO:0007669"/>
    <property type="project" value="UniProtKB-EC"/>
</dbReference>
<evidence type="ECO:0000256" key="5">
    <source>
        <dbReference type="ARBA" id="ARBA00012458"/>
    </source>
</evidence>
<evidence type="ECO:0000256" key="4">
    <source>
        <dbReference type="ARBA" id="ARBA00009503"/>
    </source>
</evidence>
<dbReference type="InterPro" id="IPR045031">
    <property type="entry name" value="DHP_synth-like"/>
</dbReference>
<proteinExistence type="inferred from homology"/>
<dbReference type="PANTHER" id="PTHR20941:SF1">
    <property type="entry name" value="FOLIC ACID SYNTHESIS PROTEIN FOL1"/>
    <property type="match status" value="1"/>
</dbReference>
<evidence type="ECO:0000256" key="9">
    <source>
        <dbReference type="ARBA" id="ARBA00022842"/>
    </source>
</evidence>
<comment type="similarity">
    <text evidence="4 12">Belongs to the DHPS family.</text>
</comment>
<dbReference type="EC" id="2.5.1.15" evidence="5 12"/>
<evidence type="ECO:0000256" key="1">
    <source>
        <dbReference type="ARBA" id="ARBA00000012"/>
    </source>
</evidence>
<keyword evidence="7 12" id="KW-0808">Transferase</keyword>
<evidence type="ECO:0000256" key="10">
    <source>
        <dbReference type="ARBA" id="ARBA00022909"/>
    </source>
</evidence>
<evidence type="ECO:0000313" key="15">
    <source>
        <dbReference type="Proteomes" id="UP000191931"/>
    </source>
</evidence>
<dbReference type="GO" id="GO:0046872">
    <property type="term" value="F:metal ion binding"/>
    <property type="evidence" value="ECO:0007669"/>
    <property type="project" value="UniProtKB-KW"/>
</dbReference>
<evidence type="ECO:0000256" key="11">
    <source>
        <dbReference type="ARBA" id="ARBA00030193"/>
    </source>
</evidence>
<dbReference type="Pfam" id="PF00809">
    <property type="entry name" value="Pterin_bind"/>
    <property type="match status" value="1"/>
</dbReference>
<gene>
    <name evidence="14" type="primary">folP</name>
    <name evidence="14" type="ORF">MTBBW1_1030026</name>
</gene>